<keyword evidence="3" id="KW-1185">Reference proteome</keyword>
<protein>
    <submittedName>
        <fullName evidence="2">Uncharacterized protein</fullName>
    </submittedName>
</protein>
<comment type="caution">
    <text evidence="2">The sequence shown here is derived from an EMBL/GenBank/DDBJ whole genome shotgun (WGS) entry which is preliminary data.</text>
</comment>
<organism evidence="2 3">
    <name type="scientific">Nonomuraea antimicrobica</name>
    <dbReference type="NCBI Taxonomy" id="561173"/>
    <lineage>
        <taxon>Bacteria</taxon>
        <taxon>Bacillati</taxon>
        <taxon>Actinomycetota</taxon>
        <taxon>Actinomycetes</taxon>
        <taxon>Streptosporangiales</taxon>
        <taxon>Streptosporangiaceae</taxon>
        <taxon>Nonomuraea</taxon>
    </lineage>
</organism>
<gene>
    <name evidence="2" type="ORF">GCM10022224_093270</name>
</gene>
<evidence type="ECO:0000313" key="2">
    <source>
        <dbReference type="EMBL" id="GAA3713088.1"/>
    </source>
</evidence>
<dbReference type="EMBL" id="BAAAZP010000219">
    <property type="protein sequence ID" value="GAA3713088.1"/>
    <property type="molecule type" value="Genomic_DNA"/>
</dbReference>
<name>A0ABP7E786_9ACTN</name>
<evidence type="ECO:0000313" key="3">
    <source>
        <dbReference type="Proteomes" id="UP001500902"/>
    </source>
</evidence>
<evidence type="ECO:0000256" key="1">
    <source>
        <dbReference type="SAM" id="MobiDB-lite"/>
    </source>
</evidence>
<feature type="region of interest" description="Disordered" evidence="1">
    <location>
        <begin position="1"/>
        <end position="41"/>
    </location>
</feature>
<proteinExistence type="predicted"/>
<sequence>MSNTPAPEPQQERKAPKKITVRRLDKIETTGVLKPSHGNSN</sequence>
<accession>A0ABP7E786</accession>
<dbReference type="Proteomes" id="UP001500902">
    <property type="component" value="Unassembled WGS sequence"/>
</dbReference>
<reference evidence="3" key="1">
    <citation type="journal article" date="2019" name="Int. J. Syst. Evol. Microbiol.">
        <title>The Global Catalogue of Microorganisms (GCM) 10K type strain sequencing project: providing services to taxonomists for standard genome sequencing and annotation.</title>
        <authorList>
            <consortium name="The Broad Institute Genomics Platform"/>
            <consortium name="The Broad Institute Genome Sequencing Center for Infectious Disease"/>
            <person name="Wu L."/>
            <person name="Ma J."/>
        </authorList>
    </citation>
    <scope>NUCLEOTIDE SEQUENCE [LARGE SCALE GENOMIC DNA]</scope>
    <source>
        <strain evidence="3">JCM 16904</strain>
    </source>
</reference>
<dbReference type="RefSeq" id="WP_344894546.1">
    <property type="nucleotide sequence ID" value="NZ_BAAAZP010000219.1"/>
</dbReference>